<reference evidence="2 4" key="1">
    <citation type="journal article" date="2017" name="Nature">
        <title>The sunflower genome provides insights into oil metabolism, flowering and Asterid evolution.</title>
        <authorList>
            <person name="Badouin H."/>
            <person name="Gouzy J."/>
            <person name="Grassa C.J."/>
            <person name="Murat F."/>
            <person name="Staton S.E."/>
            <person name="Cottret L."/>
            <person name="Lelandais-Briere C."/>
            <person name="Owens G.L."/>
            <person name="Carrere S."/>
            <person name="Mayjonade B."/>
            <person name="Legrand L."/>
            <person name="Gill N."/>
            <person name="Kane N.C."/>
            <person name="Bowers J.E."/>
            <person name="Hubner S."/>
            <person name="Bellec A."/>
            <person name="Berard A."/>
            <person name="Berges H."/>
            <person name="Blanchet N."/>
            <person name="Boniface M.C."/>
            <person name="Brunel D."/>
            <person name="Catrice O."/>
            <person name="Chaidir N."/>
            <person name="Claudel C."/>
            <person name="Donnadieu C."/>
            <person name="Faraut T."/>
            <person name="Fievet G."/>
            <person name="Helmstetter N."/>
            <person name="King M."/>
            <person name="Knapp S.J."/>
            <person name="Lai Z."/>
            <person name="Le Paslier M.C."/>
            <person name="Lippi Y."/>
            <person name="Lorenzon L."/>
            <person name="Mandel J.R."/>
            <person name="Marage G."/>
            <person name="Marchand G."/>
            <person name="Marquand E."/>
            <person name="Bret-Mestries E."/>
            <person name="Morien E."/>
            <person name="Nambeesan S."/>
            <person name="Nguyen T."/>
            <person name="Pegot-Espagnet P."/>
            <person name="Pouilly N."/>
            <person name="Raftis F."/>
            <person name="Sallet E."/>
            <person name="Schiex T."/>
            <person name="Thomas J."/>
            <person name="Vandecasteele C."/>
            <person name="Vares D."/>
            <person name="Vear F."/>
            <person name="Vautrin S."/>
            <person name="Crespi M."/>
            <person name="Mangin B."/>
            <person name="Burke J.M."/>
            <person name="Salse J."/>
            <person name="Munos S."/>
            <person name="Vincourt P."/>
            <person name="Rieseberg L.H."/>
            <person name="Langlade N.B."/>
        </authorList>
    </citation>
    <scope>NUCLEOTIDE SEQUENCE [LARGE SCALE GENOMIC DNA]</scope>
    <source>
        <strain evidence="4">cv. SF193</strain>
        <tissue evidence="2">Leaves</tissue>
    </source>
</reference>
<accession>A0A251VH77</accession>
<proteinExistence type="predicted"/>
<keyword evidence="4" id="KW-1185">Reference proteome</keyword>
<dbReference type="InterPro" id="IPR013187">
    <property type="entry name" value="F-box-assoc_dom_typ3"/>
</dbReference>
<dbReference type="InterPro" id="IPR036047">
    <property type="entry name" value="F-box-like_dom_sf"/>
</dbReference>
<dbReference type="Gramene" id="mRNA:HanXRQr2_Chr02g0069001">
    <property type="protein sequence ID" value="CDS:HanXRQr2_Chr02g0069001.1"/>
    <property type="gene ID" value="HanXRQr2_Chr02g0069001"/>
</dbReference>
<dbReference type="CDD" id="cd22157">
    <property type="entry name" value="F-box_AtFBW1-like"/>
    <property type="match status" value="1"/>
</dbReference>
<dbReference type="FunCoup" id="A0A251VH77">
    <property type="interactions" value="851"/>
</dbReference>
<feature type="domain" description="F-box" evidence="1">
    <location>
        <begin position="25"/>
        <end position="65"/>
    </location>
</feature>
<sequence length="414" mass="47775">MGTLEEEEGSTIKDDQLAKKAKVSLPVEIIADILSRLPVKSILRFRSLSKPWLSHISHPSFTKLHFTCASAAHRTPLFISTYDYSTYKRHFLSAAHDSGSVTHLMTLDNACSNDITNAQHLNGLVCFTCKKALFRYNYAHIYVLNPSTHKVFKLTDPDYLMNQDYKNVRLRYLFGFDESRNEHKILIMKNSLFKPTTMEIMIFSLSSYSWRKIHLELPDGFSWDNLKNHDMIKDSVCVNSVVHLVPCGPYDILAFDLRTEQFSVIRTPQGVVPRKSSTVYTRNGKTLIKDNHPDIISISGFLGVVCHDRVVESKGMRIWVLQDYEKRVWVRETITFPESWIDLYCPFPLDAVKMDEIIFSSNKVFRNKVMSVLTYNKKNRCFKSLQFSLGHQFVCSKAIKVEQISFYVESLVPL</sequence>
<dbReference type="NCBIfam" id="TIGR01640">
    <property type="entry name" value="F_box_assoc_1"/>
    <property type="match status" value="1"/>
</dbReference>
<dbReference type="Pfam" id="PF08268">
    <property type="entry name" value="FBA_3"/>
    <property type="match status" value="1"/>
</dbReference>
<dbReference type="EMBL" id="CM007891">
    <property type="protein sequence ID" value="OTG34639.1"/>
    <property type="molecule type" value="Genomic_DNA"/>
</dbReference>
<dbReference type="InterPro" id="IPR017451">
    <property type="entry name" value="F-box-assoc_interact_dom"/>
</dbReference>
<reference evidence="2" key="3">
    <citation type="submission" date="2020-06" db="EMBL/GenBank/DDBJ databases">
        <title>Helianthus annuus Genome sequencing and assembly Release 2.</title>
        <authorList>
            <person name="Gouzy J."/>
            <person name="Langlade N."/>
            <person name="Munos S."/>
        </authorList>
    </citation>
    <scope>NUCLEOTIDE SEQUENCE</scope>
    <source>
        <tissue evidence="2">Leaves</tissue>
    </source>
</reference>
<protein>
    <submittedName>
        <fullName evidence="2 3">F-box domain-containing protein</fullName>
    </submittedName>
</protein>
<evidence type="ECO:0000259" key="1">
    <source>
        <dbReference type="SMART" id="SM00256"/>
    </source>
</evidence>
<dbReference type="SUPFAM" id="SSF81383">
    <property type="entry name" value="F-box domain"/>
    <property type="match status" value="1"/>
</dbReference>
<dbReference type="Pfam" id="PF00646">
    <property type="entry name" value="F-box"/>
    <property type="match status" value="1"/>
</dbReference>
<dbReference type="OMA" id="MISVEIQ"/>
<dbReference type="InParanoid" id="A0A251VH77"/>
<reference evidence="3" key="2">
    <citation type="submission" date="2017-02" db="EMBL/GenBank/DDBJ databases">
        <title>Sunflower complete genome.</title>
        <authorList>
            <person name="Langlade N."/>
            <person name="Munos S."/>
        </authorList>
    </citation>
    <scope>NUCLEOTIDE SEQUENCE [LARGE SCALE GENOMIC DNA]</scope>
    <source>
        <tissue evidence="3">Leaves</tissue>
    </source>
</reference>
<dbReference type="OrthoDB" id="687122at2759"/>
<dbReference type="Gene3D" id="1.20.1280.50">
    <property type="match status" value="1"/>
</dbReference>
<evidence type="ECO:0000313" key="2">
    <source>
        <dbReference type="EMBL" id="KAF5818689.1"/>
    </source>
</evidence>
<evidence type="ECO:0000313" key="3">
    <source>
        <dbReference type="EMBL" id="OTG34639.1"/>
    </source>
</evidence>
<evidence type="ECO:0000313" key="4">
    <source>
        <dbReference type="Proteomes" id="UP000215914"/>
    </source>
</evidence>
<dbReference type="InterPro" id="IPR001810">
    <property type="entry name" value="F-box_dom"/>
</dbReference>
<dbReference type="PANTHER" id="PTHR31111:SF125">
    <property type="entry name" value="F-BOX PROTEIN CPR30-LIKE"/>
    <property type="match status" value="1"/>
</dbReference>
<dbReference type="AlphaFoldDB" id="A0A251VH77"/>
<dbReference type="EMBL" id="MNCJ02000317">
    <property type="protein sequence ID" value="KAF5818689.1"/>
    <property type="molecule type" value="Genomic_DNA"/>
</dbReference>
<name>A0A251VH77_HELAN</name>
<dbReference type="PANTHER" id="PTHR31111">
    <property type="entry name" value="BNAA05G37150D PROTEIN-RELATED"/>
    <property type="match status" value="1"/>
</dbReference>
<dbReference type="SMART" id="SM00256">
    <property type="entry name" value="FBOX"/>
    <property type="match status" value="1"/>
</dbReference>
<dbReference type="Proteomes" id="UP000215914">
    <property type="component" value="Chromosome 2"/>
</dbReference>
<organism evidence="3 4">
    <name type="scientific">Helianthus annuus</name>
    <name type="common">Common sunflower</name>
    <dbReference type="NCBI Taxonomy" id="4232"/>
    <lineage>
        <taxon>Eukaryota</taxon>
        <taxon>Viridiplantae</taxon>
        <taxon>Streptophyta</taxon>
        <taxon>Embryophyta</taxon>
        <taxon>Tracheophyta</taxon>
        <taxon>Spermatophyta</taxon>
        <taxon>Magnoliopsida</taxon>
        <taxon>eudicotyledons</taxon>
        <taxon>Gunneridae</taxon>
        <taxon>Pentapetalae</taxon>
        <taxon>asterids</taxon>
        <taxon>campanulids</taxon>
        <taxon>Asterales</taxon>
        <taxon>Asteraceae</taxon>
        <taxon>Asteroideae</taxon>
        <taxon>Heliantheae alliance</taxon>
        <taxon>Heliantheae</taxon>
        <taxon>Helianthus</taxon>
    </lineage>
</organism>
<gene>
    <name evidence="3" type="ORF">HannXRQ_Chr02g0048011</name>
    <name evidence="2" type="ORF">HanXRQr2_Chr02g0069001</name>
</gene>